<dbReference type="Pfam" id="PF00581">
    <property type="entry name" value="Rhodanese"/>
    <property type="match status" value="2"/>
</dbReference>
<dbReference type="InterPro" id="IPR036873">
    <property type="entry name" value="Rhodanese-like_dom_sf"/>
</dbReference>
<dbReference type="RefSeq" id="WP_105000837.1">
    <property type="nucleotide sequence ID" value="NZ_MQVX01000001.1"/>
</dbReference>
<dbReference type="PROSITE" id="PS50206">
    <property type="entry name" value="RHODANESE_3"/>
    <property type="match status" value="2"/>
</dbReference>
<feature type="domain" description="Rhodanese" evidence="3">
    <location>
        <begin position="154"/>
        <end position="266"/>
    </location>
</feature>
<dbReference type="InterPro" id="IPR001763">
    <property type="entry name" value="Rhodanese-like_dom"/>
</dbReference>
<dbReference type="AlphaFoldDB" id="A0A2S7T6Q4"/>
<dbReference type="CDD" id="cd01448">
    <property type="entry name" value="TST_Repeat_1"/>
    <property type="match status" value="1"/>
</dbReference>
<dbReference type="InterPro" id="IPR045078">
    <property type="entry name" value="TST/MPST-like"/>
</dbReference>
<proteinExistence type="predicted"/>
<feature type="domain" description="Rhodanese" evidence="3">
    <location>
        <begin position="15"/>
        <end position="123"/>
    </location>
</feature>
<dbReference type="Proteomes" id="UP000239366">
    <property type="component" value="Unassembled WGS sequence"/>
</dbReference>
<dbReference type="SMART" id="SM00450">
    <property type="entry name" value="RHOD"/>
    <property type="match status" value="2"/>
</dbReference>
<protein>
    <recommendedName>
        <fullName evidence="3">Rhodanese domain-containing protein</fullName>
    </recommendedName>
</protein>
<dbReference type="FunFam" id="3.40.250.10:FF:000001">
    <property type="entry name" value="Sulfurtransferase"/>
    <property type="match status" value="1"/>
</dbReference>
<keyword evidence="5" id="KW-1185">Reference proteome</keyword>
<accession>A0A2S7T6Q4</accession>
<reference evidence="5" key="1">
    <citation type="submission" date="2016-11" db="EMBL/GenBank/DDBJ databases">
        <title>Trade-off between light-utilization and light-protection in marine flavobacteria.</title>
        <authorList>
            <person name="Kumagai Y."/>
            <person name="Yoshizawa S."/>
            <person name="Kogure K."/>
        </authorList>
    </citation>
    <scope>NUCLEOTIDE SEQUENCE [LARGE SCALE GENOMIC DNA]</scope>
    <source>
        <strain evidence="5">SG-18</strain>
    </source>
</reference>
<dbReference type="Gene3D" id="3.40.250.10">
    <property type="entry name" value="Rhodanese-like domain"/>
    <property type="match status" value="2"/>
</dbReference>
<evidence type="ECO:0000256" key="2">
    <source>
        <dbReference type="ARBA" id="ARBA00022737"/>
    </source>
</evidence>
<dbReference type="EMBL" id="MQVX01000001">
    <property type="protein sequence ID" value="PQJ15185.1"/>
    <property type="molecule type" value="Genomic_DNA"/>
</dbReference>
<dbReference type="OrthoDB" id="9770030at2"/>
<keyword evidence="2" id="KW-0677">Repeat</keyword>
<keyword evidence="1" id="KW-0808">Transferase</keyword>
<evidence type="ECO:0000259" key="3">
    <source>
        <dbReference type="PROSITE" id="PS50206"/>
    </source>
</evidence>
<dbReference type="GO" id="GO:0004792">
    <property type="term" value="F:thiosulfate-cyanide sulfurtransferase activity"/>
    <property type="evidence" value="ECO:0007669"/>
    <property type="project" value="TreeGrafter"/>
</dbReference>
<evidence type="ECO:0000256" key="1">
    <source>
        <dbReference type="ARBA" id="ARBA00022679"/>
    </source>
</evidence>
<comment type="caution">
    <text evidence="4">The sequence shown here is derived from an EMBL/GenBank/DDBJ whole genome shotgun (WGS) entry which is preliminary data.</text>
</comment>
<dbReference type="PANTHER" id="PTHR11364:SF27">
    <property type="entry name" value="SULFURTRANSFERASE"/>
    <property type="match status" value="1"/>
</dbReference>
<evidence type="ECO:0000313" key="4">
    <source>
        <dbReference type="EMBL" id="PQJ15185.1"/>
    </source>
</evidence>
<organism evidence="4 5">
    <name type="scientific">Aureicoccus marinus</name>
    <dbReference type="NCBI Taxonomy" id="754435"/>
    <lineage>
        <taxon>Bacteria</taxon>
        <taxon>Pseudomonadati</taxon>
        <taxon>Bacteroidota</taxon>
        <taxon>Flavobacteriia</taxon>
        <taxon>Flavobacteriales</taxon>
        <taxon>Flavobacteriaceae</taxon>
        <taxon>Aureicoccus</taxon>
    </lineage>
</organism>
<evidence type="ECO:0000313" key="5">
    <source>
        <dbReference type="Proteomes" id="UP000239366"/>
    </source>
</evidence>
<gene>
    <name evidence="4" type="ORF">BST99_05070</name>
</gene>
<dbReference type="CDD" id="cd01449">
    <property type="entry name" value="TST_Repeat_2"/>
    <property type="match status" value="1"/>
</dbReference>
<dbReference type="PANTHER" id="PTHR11364">
    <property type="entry name" value="THIOSULFATE SULFERTANSFERASE"/>
    <property type="match status" value="1"/>
</dbReference>
<name>A0A2S7T6Q4_9FLAO</name>
<sequence length="266" mass="29810">MNNLVSVQWLRAQLKDQDLVILDASMAQESSAGIPGAKFMELKTAFASRESDLPNTFPSNQQFEDECQKLGINSNSKIVVYDQKGIFSSPRAWWLFKTFGHEQVAVLDGGLPEWQNQGYSTAGLSHESTAKGNFKAELRKDHIKFYEDVLENTQDQAFTVVDARSKGRFEGTAPEPREGLLSGCIPASVSLPYTEVLHKGLYKSPEQLRQIFEDLDLLDKNLVFSCGSGISACIILLAREQVLRGDLNIYDGSWTEWAIRQELLKK</sequence>
<dbReference type="SUPFAM" id="SSF52821">
    <property type="entry name" value="Rhodanese/Cell cycle control phosphatase"/>
    <property type="match status" value="2"/>
</dbReference>